<keyword evidence="3" id="KW-1185">Reference proteome</keyword>
<accession>A0A0C3HTA8</accession>
<organism evidence="2 3">
    <name type="scientific">Oidiodendron maius (strain Zn)</name>
    <dbReference type="NCBI Taxonomy" id="913774"/>
    <lineage>
        <taxon>Eukaryota</taxon>
        <taxon>Fungi</taxon>
        <taxon>Dikarya</taxon>
        <taxon>Ascomycota</taxon>
        <taxon>Pezizomycotina</taxon>
        <taxon>Leotiomycetes</taxon>
        <taxon>Leotiomycetes incertae sedis</taxon>
        <taxon>Myxotrichaceae</taxon>
        <taxon>Oidiodendron</taxon>
    </lineage>
</organism>
<feature type="region of interest" description="Disordered" evidence="1">
    <location>
        <begin position="29"/>
        <end position="56"/>
    </location>
</feature>
<reference evidence="3" key="2">
    <citation type="submission" date="2015-01" db="EMBL/GenBank/DDBJ databases">
        <title>Evolutionary Origins and Diversification of the Mycorrhizal Mutualists.</title>
        <authorList>
            <consortium name="DOE Joint Genome Institute"/>
            <consortium name="Mycorrhizal Genomics Consortium"/>
            <person name="Kohler A."/>
            <person name="Kuo A."/>
            <person name="Nagy L.G."/>
            <person name="Floudas D."/>
            <person name="Copeland A."/>
            <person name="Barry K.W."/>
            <person name="Cichocki N."/>
            <person name="Veneault-Fourrey C."/>
            <person name="LaButti K."/>
            <person name="Lindquist E.A."/>
            <person name="Lipzen A."/>
            <person name="Lundell T."/>
            <person name="Morin E."/>
            <person name="Murat C."/>
            <person name="Riley R."/>
            <person name="Ohm R."/>
            <person name="Sun H."/>
            <person name="Tunlid A."/>
            <person name="Henrissat B."/>
            <person name="Grigoriev I.V."/>
            <person name="Hibbett D.S."/>
            <person name="Martin F."/>
        </authorList>
    </citation>
    <scope>NUCLEOTIDE SEQUENCE [LARGE SCALE GENOMIC DNA]</scope>
    <source>
        <strain evidence="3">Zn</strain>
    </source>
</reference>
<reference evidence="2 3" key="1">
    <citation type="submission" date="2014-04" db="EMBL/GenBank/DDBJ databases">
        <authorList>
            <consortium name="DOE Joint Genome Institute"/>
            <person name="Kuo A."/>
            <person name="Martino E."/>
            <person name="Perotto S."/>
            <person name="Kohler A."/>
            <person name="Nagy L.G."/>
            <person name="Floudas D."/>
            <person name="Copeland A."/>
            <person name="Barry K.W."/>
            <person name="Cichocki N."/>
            <person name="Veneault-Fourrey C."/>
            <person name="LaButti K."/>
            <person name="Lindquist E.A."/>
            <person name="Lipzen A."/>
            <person name="Lundell T."/>
            <person name="Morin E."/>
            <person name="Murat C."/>
            <person name="Sun H."/>
            <person name="Tunlid A."/>
            <person name="Henrissat B."/>
            <person name="Grigoriev I.V."/>
            <person name="Hibbett D.S."/>
            <person name="Martin F."/>
            <person name="Nordberg H.P."/>
            <person name="Cantor M.N."/>
            <person name="Hua S.X."/>
        </authorList>
    </citation>
    <scope>NUCLEOTIDE SEQUENCE [LARGE SCALE GENOMIC DNA]</scope>
    <source>
        <strain evidence="2 3">Zn</strain>
    </source>
</reference>
<evidence type="ECO:0000313" key="3">
    <source>
        <dbReference type="Proteomes" id="UP000054321"/>
    </source>
</evidence>
<sequence length="56" mass="6216">MIAALLHSPGYPEAAMERCRVNWRQCNTSDTVGSDTGKPGGQFPVDKNKYNQSFIK</sequence>
<proteinExistence type="predicted"/>
<protein>
    <submittedName>
        <fullName evidence="2">Uncharacterized protein</fullName>
    </submittedName>
</protein>
<dbReference type="InParanoid" id="A0A0C3HTA8"/>
<dbReference type="HOGENOM" id="CLU_3014763_0_0_1"/>
<dbReference type="AlphaFoldDB" id="A0A0C3HTA8"/>
<gene>
    <name evidence="2" type="ORF">OIDMADRAFT_16839</name>
</gene>
<name>A0A0C3HTA8_OIDMZ</name>
<evidence type="ECO:0000256" key="1">
    <source>
        <dbReference type="SAM" id="MobiDB-lite"/>
    </source>
</evidence>
<dbReference type="Proteomes" id="UP000054321">
    <property type="component" value="Unassembled WGS sequence"/>
</dbReference>
<evidence type="ECO:0000313" key="2">
    <source>
        <dbReference type="EMBL" id="KIN05487.1"/>
    </source>
</evidence>
<dbReference type="EMBL" id="KN832871">
    <property type="protein sequence ID" value="KIN05487.1"/>
    <property type="molecule type" value="Genomic_DNA"/>
</dbReference>